<dbReference type="AlphaFoldDB" id="A0A6D2J725"/>
<feature type="region of interest" description="Disordered" evidence="1">
    <location>
        <begin position="40"/>
        <end position="80"/>
    </location>
</feature>
<comment type="caution">
    <text evidence="3">The sequence shown here is derived from an EMBL/GenBank/DDBJ whole genome shotgun (WGS) entry which is preliminary data.</text>
</comment>
<sequence length="80" mass="8577">MIMKKTTQAFVLLSLLYILLCLSFQVGVTEARFRHLGVTPSPAGYAGPSKPCGAPPRGEQNCRLVPPRAPRVASSSPPNK</sequence>
<evidence type="ECO:0000256" key="1">
    <source>
        <dbReference type="SAM" id="MobiDB-lite"/>
    </source>
</evidence>
<gene>
    <name evidence="3" type="ORF">MERR_LOCUS20326</name>
</gene>
<organism evidence="3 4">
    <name type="scientific">Microthlaspi erraticum</name>
    <dbReference type="NCBI Taxonomy" id="1685480"/>
    <lineage>
        <taxon>Eukaryota</taxon>
        <taxon>Viridiplantae</taxon>
        <taxon>Streptophyta</taxon>
        <taxon>Embryophyta</taxon>
        <taxon>Tracheophyta</taxon>
        <taxon>Spermatophyta</taxon>
        <taxon>Magnoliopsida</taxon>
        <taxon>eudicotyledons</taxon>
        <taxon>Gunneridae</taxon>
        <taxon>Pentapetalae</taxon>
        <taxon>rosids</taxon>
        <taxon>malvids</taxon>
        <taxon>Brassicales</taxon>
        <taxon>Brassicaceae</taxon>
        <taxon>Coluteocarpeae</taxon>
        <taxon>Microthlaspi</taxon>
    </lineage>
</organism>
<name>A0A6D2J725_9BRAS</name>
<dbReference type="EMBL" id="CACVBM020001129">
    <property type="protein sequence ID" value="CAA7033091.1"/>
    <property type="molecule type" value="Genomic_DNA"/>
</dbReference>
<accession>A0A6D2J725</accession>
<keyword evidence="4" id="KW-1185">Reference proteome</keyword>
<feature type="compositionally biased region" description="Low complexity" evidence="1">
    <location>
        <begin position="70"/>
        <end position="80"/>
    </location>
</feature>
<keyword evidence="2" id="KW-0732">Signal</keyword>
<feature type="signal peptide" evidence="2">
    <location>
        <begin position="1"/>
        <end position="31"/>
    </location>
</feature>
<dbReference type="OrthoDB" id="1112329at2759"/>
<proteinExistence type="predicted"/>
<evidence type="ECO:0000313" key="3">
    <source>
        <dbReference type="EMBL" id="CAA7033091.1"/>
    </source>
</evidence>
<evidence type="ECO:0008006" key="5">
    <source>
        <dbReference type="Google" id="ProtNLM"/>
    </source>
</evidence>
<evidence type="ECO:0000256" key="2">
    <source>
        <dbReference type="SAM" id="SignalP"/>
    </source>
</evidence>
<evidence type="ECO:0000313" key="4">
    <source>
        <dbReference type="Proteomes" id="UP000467841"/>
    </source>
</evidence>
<reference evidence="3" key="1">
    <citation type="submission" date="2020-01" db="EMBL/GenBank/DDBJ databases">
        <authorList>
            <person name="Mishra B."/>
        </authorList>
    </citation>
    <scope>NUCLEOTIDE SEQUENCE [LARGE SCALE GENOMIC DNA]</scope>
</reference>
<dbReference type="Proteomes" id="UP000467841">
    <property type="component" value="Unassembled WGS sequence"/>
</dbReference>
<feature type="chain" id="PRO_5025438427" description="Transmembrane protein" evidence="2">
    <location>
        <begin position="32"/>
        <end position="80"/>
    </location>
</feature>
<protein>
    <recommendedName>
        <fullName evidence="5">Transmembrane protein</fullName>
    </recommendedName>
</protein>